<sequence length="49" mass="5383">MNHVSMKTICAISAPYSAIGCTMMVSKEAFVSLFLFEDFVFLAFGVTRA</sequence>
<keyword evidence="2" id="KW-1185">Reference proteome</keyword>
<protein>
    <submittedName>
        <fullName evidence="1">Uncharacterized protein</fullName>
    </submittedName>
</protein>
<name>A0ABV5WJU5_9BACI</name>
<accession>A0ABV5WJU5</accession>
<dbReference type="EMBL" id="JBHMAF010000150">
    <property type="protein sequence ID" value="MFB9760493.1"/>
    <property type="molecule type" value="Genomic_DNA"/>
</dbReference>
<reference evidence="1 2" key="1">
    <citation type="submission" date="2024-09" db="EMBL/GenBank/DDBJ databases">
        <authorList>
            <person name="Sun Q."/>
            <person name="Mori K."/>
        </authorList>
    </citation>
    <scope>NUCLEOTIDE SEQUENCE [LARGE SCALE GENOMIC DNA]</scope>
    <source>
        <strain evidence="1 2">JCM 11201</strain>
    </source>
</reference>
<organism evidence="1 2">
    <name type="scientific">Ectobacillus funiculus</name>
    <dbReference type="NCBI Taxonomy" id="137993"/>
    <lineage>
        <taxon>Bacteria</taxon>
        <taxon>Bacillati</taxon>
        <taxon>Bacillota</taxon>
        <taxon>Bacilli</taxon>
        <taxon>Bacillales</taxon>
        <taxon>Bacillaceae</taxon>
        <taxon>Ectobacillus</taxon>
    </lineage>
</organism>
<dbReference type="PROSITE" id="PS51257">
    <property type="entry name" value="PROKAR_LIPOPROTEIN"/>
    <property type="match status" value="1"/>
</dbReference>
<dbReference type="Proteomes" id="UP001589609">
    <property type="component" value="Unassembled WGS sequence"/>
</dbReference>
<comment type="caution">
    <text evidence="1">The sequence shown here is derived from an EMBL/GenBank/DDBJ whole genome shotgun (WGS) entry which is preliminary data.</text>
</comment>
<evidence type="ECO:0000313" key="2">
    <source>
        <dbReference type="Proteomes" id="UP001589609"/>
    </source>
</evidence>
<gene>
    <name evidence="1" type="ORF">ACFFMS_19415</name>
</gene>
<proteinExistence type="predicted"/>
<dbReference type="RefSeq" id="WP_379950800.1">
    <property type="nucleotide sequence ID" value="NZ_JBHMAF010000150.1"/>
</dbReference>
<evidence type="ECO:0000313" key="1">
    <source>
        <dbReference type="EMBL" id="MFB9760493.1"/>
    </source>
</evidence>